<dbReference type="SUPFAM" id="SSF52047">
    <property type="entry name" value="RNI-like"/>
    <property type="match status" value="1"/>
</dbReference>
<proteinExistence type="predicted"/>
<keyword evidence="3" id="KW-1185">Reference proteome</keyword>
<name>A0A2N5VDS7_9BASI</name>
<feature type="region of interest" description="Disordered" evidence="1">
    <location>
        <begin position="369"/>
        <end position="405"/>
    </location>
</feature>
<sequence length="427" mass="47919">MNLNDSQDIPSLTEICLKVASRQLNAILTEIRTSRTDSYIAREKQLTKVIQLFIKNPQHYSGLSSLSSAVPAVPPHLVKNLIGHIGPTERGPVHFDTERMPFLLYLAVCRIYSHIDTFGFKPDGRLSITDIQLYYPLNLDEPIELELLHKYLHPSQFITILNLSGHKHFLDSSLIKLHHVIGHSVRSIILDDTSVTDHGIAHLSRPLSFDATELSNQTGNRNYSQRPFQELISLSLSGLTGITDRSAKNLSKFPNLLSIDLSGTSCTDAARRILNRSQNNKQCLFRYAASNQENACFDADSQPLDKLFELMKYQHENTTSVLDNEHNTTTTTNIFNVFFFEIEQTHRLNVQRSSSEGKIFQACRLIRNSSSSGHSSSAVTSPKNYLPSNSTSAGENSSSLPSIKRKRKPIIASILDDLPQFKKTSKK</sequence>
<organism evidence="2 3">
    <name type="scientific">Puccinia coronata f. sp. avenae</name>
    <dbReference type="NCBI Taxonomy" id="200324"/>
    <lineage>
        <taxon>Eukaryota</taxon>
        <taxon>Fungi</taxon>
        <taxon>Dikarya</taxon>
        <taxon>Basidiomycota</taxon>
        <taxon>Pucciniomycotina</taxon>
        <taxon>Pucciniomycetes</taxon>
        <taxon>Pucciniales</taxon>
        <taxon>Pucciniaceae</taxon>
        <taxon>Puccinia</taxon>
    </lineage>
</organism>
<dbReference type="Proteomes" id="UP000235388">
    <property type="component" value="Unassembled WGS sequence"/>
</dbReference>
<dbReference type="OrthoDB" id="2500022at2759"/>
<gene>
    <name evidence="2" type="ORF">PCANC_06750</name>
</gene>
<accession>A0A2N5VDS7</accession>
<comment type="caution">
    <text evidence="2">The sequence shown here is derived from an EMBL/GenBank/DDBJ whole genome shotgun (WGS) entry which is preliminary data.</text>
</comment>
<evidence type="ECO:0000313" key="2">
    <source>
        <dbReference type="EMBL" id="PLW48158.1"/>
    </source>
</evidence>
<dbReference type="EMBL" id="PGCJ01000105">
    <property type="protein sequence ID" value="PLW48158.1"/>
    <property type="molecule type" value="Genomic_DNA"/>
</dbReference>
<dbReference type="InterPro" id="IPR032675">
    <property type="entry name" value="LRR_dom_sf"/>
</dbReference>
<feature type="compositionally biased region" description="Low complexity" evidence="1">
    <location>
        <begin position="369"/>
        <end position="381"/>
    </location>
</feature>
<feature type="compositionally biased region" description="Low complexity" evidence="1">
    <location>
        <begin position="388"/>
        <end position="399"/>
    </location>
</feature>
<dbReference type="Gene3D" id="3.80.10.10">
    <property type="entry name" value="Ribonuclease Inhibitor"/>
    <property type="match status" value="1"/>
</dbReference>
<protein>
    <submittedName>
        <fullName evidence="2">Uncharacterized protein</fullName>
    </submittedName>
</protein>
<evidence type="ECO:0000313" key="3">
    <source>
        <dbReference type="Proteomes" id="UP000235388"/>
    </source>
</evidence>
<reference evidence="2 3" key="1">
    <citation type="submission" date="2017-11" db="EMBL/GenBank/DDBJ databases">
        <title>De novo assembly and phasing of dikaryotic genomes from two isolates of Puccinia coronata f. sp. avenae, the causal agent of oat crown rust.</title>
        <authorList>
            <person name="Miller M.E."/>
            <person name="Zhang Y."/>
            <person name="Omidvar V."/>
            <person name="Sperschneider J."/>
            <person name="Schwessinger B."/>
            <person name="Raley C."/>
            <person name="Palmer J.M."/>
            <person name="Garnica D."/>
            <person name="Upadhyaya N."/>
            <person name="Rathjen J."/>
            <person name="Taylor J.M."/>
            <person name="Park R.F."/>
            <person name="Dodds P.N."/>
            <person name="Hirsch C.D."/>
            <person name="Kianian S.F."/>
            <person name="Figueroa M."/>
        </authorList>
    </citation>
    <scope>NUCLEOTIDE SEQUENCE [LARGE SCALE GENOMIC DNA]</scope>
    <source>
        <strain evidence="2">12NC29</strain>
    </source>
</reference>
<evidence type="ECO:0000256" key="1">
    <source>
        <dbReference type="SAM" id="MobiDB-lite"/>
    </source>
</evidence>
<dbReference type="AlphaFoldDB" id="A0A2N5VDS7"/>